<keyword evidence="4" id="KW-0963">Cytoplasm</keyword>
<dbReference type="EMBL" id="JAJAQI010000025">
    <property type="protein sequence ID" value="MCB4823321.1"/>
    <property type="molecule type" value="Genomic_DNA"/>
</dbReference>
<dbReference type="PANTHER" id="PTHR43213">
    <property type="entry name" value="BIFUNCTIONAL DTTP/UTP PYROPHOSPHATASE/METHYLTRANSFERASE PROTEIN-RELATED"/>
    <property type="match status" value="1"/>
</dbReference>
<comment type="cofactor">
    <cofactor evidence="1 4">
        <name>a divalent metal cation</name>
        <dbReference type="ChEBI" id="CHEBI:60240"/>
    </cofactor>
</comment>
<comment type="subcellular location">
    <subcellularLocation>
        <location evidence="4">Cytoplasm</location>
    </subcellularLocation>
</comment>
<accession>A0A9X1IFN6</accession>
<dbReference type="InterPro" id="IPR029001">
    <property type="entry name" value="ITPase-like_fam"/>
</dbReference>
<comment type="catalytic activity">
    <reaction evidence="4">
        <text>a ribonucleoside 5'-triphosphate + H2O = a ribonucleoside 5'-phosphate + diphosphate + H(+)</text>
        <dbReference type="Rhea" id="RHEA:23996"/>
        <dbReference type="ChEBI" id="CHEBI:15377"/>
        <dbReference type="ChEBI" id="CHEBI:15378"/>
        <dbReference type="ChEBI" id="CHEBI:33019"/>
        <dbReference type="ChEBI" id="CHEBI:58043"/>
        <dbReference type="ChEBI" id="CHEBI:61557"/>
        <dbReference type="EC" id="3.6.1.9"/>
    </reaction>
</comment>
<evidence type="ECO:0000256" key="1">
    <source>
        <dbReference type="ARBA" id="ARBA00001968"/>
    </source>
</evidence>
<dbReference type="InterPro" id="IPR003697">
    <property type="entry name" value="Maf-like"/>
</dbReference>
<evidence type="ECO:0000256" key="4">
    <source>
        <dbReference type="HAMAP-Rule" id="MF_00528"/>
    </source>
</evidence>
<feature type="active site" description="Proton acceptor" evidence="4">
    <location>
        <position position="82"/>
    </location>
</feature>
<protein>
    <recommendedName>
        <fullName evidence="4">Nucleoside triphosphate pyrophosphatase</fullName>
        <ecNumber evidence="4">3.6.1.9</ecNumber>
    </recommendedName>
    <alternativeName>
        <fullName evidence="4">Nucleotide pyrophosphatase</fullName>
        <shortName evidence="4">Nucleotide PPase</shortName>
    </alternativeName>
</protein>
<evidence type="ECO:0000256" key="3">
    <source>
        <dbReference type="ARBA" id="ARBA00023080"/>
    </source>
</evidence>
<comment type="similarity">
    <text evidence="4">Belongs to the Maf family.</text>
</comment>
<dbReference type="PANTHER" id="PTHR43213:SF5">
    <property type="entry name" value="BIFUNCTIONAL DTTP_UTP PYROPHOSPHATASE_METHYLTRANSFERASE PROTEIN-RELATED"/>
    <property type="match status" value="1"/>
</dbReference>
<evidence type="ECO:0000313" key="6">
    <source>
        <dbReference type="Proteomes" id="UP001139311"/>
    </source>
</evidence>
<dbReference type="GO" id="GO:0047429">
    <property type="term" value="F:nucleoside triphosphate diphosphatase activity"/>
    <property type="evidence" value="ECO:0007669"/>
    <property type="project" value="UniProtKB-EC"/>
</dbReference>
<proteinExistence type="inferred from homology"/>
<dbReference type="Gene3D" id="3.90.950.10">
    <property type="match status" value="1"/>
</dbReference>
<dbReference type="SUPFAM" id="SSF52972">
    <property type="entry name" value="ITPase-like"/>
    <property type="match status" value="1"/>
</dbReference>
<keyword evidence="3 4" id="KW-0546">Nucleotide metabolism</keyword>
<dbReference type="RefSeq" id="WP_226609891.1">
    <property type="nucleotide sequence ID" value="NZ_JAJAQI010000025.1"/>
</dbReference>
<dbReference type="Pfam" id="PF02545">
    <property type="entry name" value="Maf"/>
    <property type="match status" value="1"/>
</dbReference>
<dbReference type="HAMAP" id="MF_00528">
    <property type="entry name" value="Maf"/>
    <property type="match status" value="1"/>
</dbReference>
<evidence type="ECO:0000313" key="5">
    <source>
        <dbReference type="EMBL" id="MCB4823321.1"/>
    </source>
</evidence>
<comment type="catalytic activity">
    <reaction evidence="4">
        <text>a 2'-deoxyribonucleoside 5'-triphosphate + H2O = a 2'-deoxyribonucleoside 5'-phosphate + diphosphate + H(+)</text>
        <dbReference type="Rhea" id="RHEA:44644"/>
        <dbReference type="ChEBI" id="CHEBI:15377"/>
        <dbReference type="ChEBI" id="CHEBI:15378"/>
        <dbReference type="ChEBI" id="CHEBI:33019"/>
        <dbReference type="ChEBI" id="CHEBI:61560"/>
        <dbReference type="ChEBI" id="CHEBI:65317"/>
        <dbReference type="EC" id="3.6.1.9"/>
    </reaction>
</comment>
<dbReference type="PIRSF" id="PIRSF006305">
    <property type="entry name" value="Maf"/>
    <property type="match status" value="1"/>
</dbReference>
<reference evidence="5" key="1">
    <citation type="submission" date="2021-10" db="EMBL/GenBank/DDBJ databases">
        <title>Roseicella aerolatum sp. nov., isolated from aerosols of e-waste dismantling site.</title>
        <authorList>
            <person name="Qin T."/>
        </authorList>
    </citation>
    <scope>NUCLEOTIDE SEQUENCE</scope>
    <source>
        <strain evidence="5">GB24</strain>
    </source>
</reference>
<comment type="function">
    <text evidence="4">Nucleoside triphosphate pyrophosphatase. May have a dual role in cell division arrest and in preventing the incorporation of modified nucleotides into cellular nucleic acids.</text>
</comment>
<dbReference type="GO" id="GO:0005737">
    <property type="term" value="C:cytoplasm"/>
    <property type="evidence" value="ECO:0007669"/>
    <property type="project" value="UniProtKB-SubCell"/>
</dbReference>
<comment type="caution">
    <text evidence="5">The sequence shown here is derived from an EMBL/GenBank/DDBJ whole genome shotgun (WGS) entry which is preliminary data.</text>
</comment>
<comment type="caution">
    <text evidence="4">Lacks conserved residue(s) required for the propagation of feature annotation.</text>
</comment>
<name>A0A9X1IFN6_9PROT</name>
<gene>
    <name evidence="5" type="ORF">LHA35_16430</name>
</gene>
<evidence type="ECO:0000256" key="2">
    <source>
        <dbReference type="ARBA" id="ARBA00022801"/>
    </source>
</evidence>
<organism evidence="5 6">
    <name type="scientific">Roseicella aerolata</name>
    <dbReference type="NCBI Taxonomy" id="2883479"/>
    <lineage>
        <taxon>Bacteria</taxon>
        <taxon>Pseudomonadati</taxon>
        <taxon>Pseudomonadota</taxon>
        <taxon>Alphaproteobacteria</taxon>
        <taxon>Acetobacterales</taxon>
        <taxon>Roseomonadaceae</taxon>
        <taxon>Roseicella</taxon>
    </lineage>
</organism>
<sequence length="210" mass="22562">MPALQRPEPRLILATASAARRAVLAGAGLAFTAEAAAVDEAALKESAQAEGLSADDAAMLLAEAKAQRIARRHPEALVIGADQMLVCPQEDGGLRWFDKPADLDGARAHLRALRGRTHTLVSALVCWRHGGRVWQHIARPRLTMRDFGDEFLDAYLAAEGEAVLSSVGAYRLEGPGVQLFSRVEGEHSAILGLPLLPLLDFLRGHGVLLR</sequence>
<dbReference type="GO" id="GO:0009117">
    <property type="term" value="P:nucleotide metabolic process"/>
    <property type="evidence" value="ECO:0007669"/>
    <property type="project" value="UniProtKB-KW"/>
</dbReference>
<keyword evidence="6" id="KW-1185">Reference proteome</keyword>
<dbReference type="EC" id="3.6.1.9" evidence="4"/>
<dbReference type="AlphaFoldDB" id="A0A9X1IFN6"/>
<dbReference type="Proteomes" id="UP001139311">
    <property type="component" value="Unassembled WGS sequence"/>
</dbReference>
<keyword evidence="2 4" id="KW-0378">Hydrolase</keyword>